<organism>
    <name type="scientific">Branchiostoma floridae</name>
    <name type="common">Florida lancelet</name>
    <name type="synonym">Amphioxus</name>
    <dbReference type="NCBI Taxonomy" id="7739"/>
    <lineage>
        <taxon>Eukaryota</taxon>
        <taxon>Metazoa</taxon>
        <taxon>Chordata</taxon>
        <taxon>Cephalochordata</taxon>
        <taxon>Leptocardii</taxon>
        <taxon>Amphioxiformes</taxon>
        <taxon>Branchiostomatidae</taxon>
        <taxon>Branchiostoma</taxon>
    </lineage>
</organism>
<keyword evidence="3" id="KW-1133">Transmembrane helix</keyword>
<name>C3YNC3_BRAFL</name>
<evidence type="ECO:0000256" key="3">
    <source>
        <dbReference type="SAM" id="Phobius"/>
    </source>
</evidence>
<feature type="coiled-coil region" evidence="1">
    <location>
        <begin position="98"/>
        <end position="125"/>
    </location>
</feature>
<feature type="transmembrane region" description="Helical" evidence="3">
    <location>
        <begin position="49"/>
        <end position="67"/>
    </location>
</feature>
<evidence type="ECO:0000256" key="1">
    <source>
        <dbReference type="SAM" id="Coils"/>
    </source>
</evidence>
<keyword evidence="3" id="KW-0812">Transmembrane</keyword>
<evidence type="ECO:0000313" key="4">
    <source>
        <dbReference type="EMBL" id="EEN58229.1"/>
    </source>
</evidence>
<accession>C3YNC3</accession>
<reference evidence="4" key="1">
    <citation type="journal article" date="2008" name="Nature">
        <title>The amphioxus genome and the evolution of the chordate karyotype.</title>
        <authorList>
            <consortium name="US DOE Joint Genome Institute (JGI-PGF)"/>
            <person name="Putnam N.H."/>
            <person name="Butts T."/>
            <person name="Ferrier D.E.K."/>
            <person name="Furlong R.F."/>
            <person name="Hellsten U."/>
            <person name="Kawashima T."/>
            <person name="Robinson-Rechavi M."/>
            <person name="Shoguchi E."/>
            <person name="Terry A."/>
            <person name="Yu J.-K."/>
            <person name="Benito-Gutierrez E.L."/>
            <person name="Dubchak I."/>
            <person name="Garcia-Fernandez J."/>
            <person name="Gibson-Brown J.J."/>
            <person name="Grigoriev I.V."/>
            <person name="Horton A.C."/>
            <person name="de Jong P.J."/>
            <person name="Jurka J."/>
            <person name="Kapitonov V.V."/>
            <person name="Kohara Y."/>
            <person name="Kuroki Y."/>
            <person name="Lindquist E."/>
            <person name="Lucas S."/>
            <person name="Osoegawa K."/>
            <person name="Pennacchio L.A."/>
            <person name="Salamov A.A."/>
            <person name="Satou Y."/>
            <person name="Sauka-Spengler T."/>
            <person name="Schmutz J."/>
            <person name="Shin-I T."/>
            <person name="Toyoda A."/>
            <person name="Bronner-Fraser M."/>
            <person name="Fujiyama A."/>
            <person name="Holland L.Z."/>
            <person name="Holland P.W.H."/>
            <person name="Satoh N."/>
            <person name="Rokhsar D.S."/>
        </authorList>
    </citation>
    <scope>NUCLEOTIDE SEQUENCE [LARGE SCALE GENOMIC DNA]</scope>
    <source>
        <strain evidence="4">S238N-H82</strain>
        <tissue evidence="4">Testes</tissue>
    </source>
</reference>
<protein>
    <submittedName>
        <fullName evidence="4">Uncharacterized protein</fullName>
    </submittedName>
</protein>
<evidence type="ECO:0000256" key="2">
    <source>
        <dbReference type="SAM" id="MobiDB-lite"/>
    </source>
</evidence>
<keyword evidence="3" id="KW-0472">Membrane</keyword>
<keyword evidence="1" id="KW-0175">Coiled coil</keyword>
<dbReference type="EMBL" id="GG666533">
    <property type="protein sequence ID" value="EEN58229.1"/>
    <property type="molecule type" value="Genomic_DNA"/>
</dbReference>
<dbReference type="AlphaFoldDB" id="C3YNC3"/>
<sequence>MAESDGYGKITRVRLEKKRKKEDSRRQSHRYCLDKNLEFMITRPFEMKLTISVLFLACVVLAAAIPAPREEGLQGLLTEIKDMVAGIEEHLEMEKRDQADEDEDLEAIAEDLQDLEMEKRRLNFSTYFACRRNCLRFDIVSEPQVQSSAESFPEGSDQWRAARSTT</sequence>
<dbReference type="InParanoid" id="C3YNC3"/>
<proteinExistence type="predicted"/>
<gene>
    <name evidence="4" type="ORF">BRAFLDRAFT_76906</name>
</gene>
<feature type="region of interest" description="Disordered" evidence="2">
    <location>
        <begin position="144"/>
        <end position="166"/>
    </location>
</feature>